<evidence type="ECO:0000313" key="2">
    <source>
        <dbReference type="Proteomes" id="UP000295382"/>
    </source>
</evidence>
<dbReference type="AlphaFoldDB" id="A0A4R3HRM0"/>
<reference evidence="1 2" key="1">
    <citation type="submission" date="2019-03" db="EMBL/GenBank/DDBJ databases">
        <title>Genomic Encyclopedia of Type Strains, Phase IV (KMG-IV): sequencing the most valuable type-strain genomes for metagenomic binning, comparative biology and taxonomic classification.</title>
        <authorList>
            <person name="Goeker M."/>
        </authorList>
    </citation>
    <scope>NUCLEOTIDE SEQUENCE [LARGE SCALE GENOMIC DNA]</scope>
    <source>
        <strain evidence="1 2">DSM 7445</strain>
    </source>
</reference>
<keyword evidence="2" id="KW-1185">Reference proteome</keyword>
<organism evidence="1 2">
    <name type="scientific">Paucimonas lemoignei</name>
    <name type="common">Pseudomonas lemoignei</name>
    <dbReference type="NCBI Taxonomy" id="29443"/>
    <lineage>
        <taxon>Bacteria</taxon>
        <taxon>Pseudomonadati</taxon>
        <taxon>Pseudomonadota</taxon>
        <taxon>Betaproteobacteria</taxon>
        <taxon>Burkholderiales</taxon>
        <taxon>Burkholderiaceae</taxon>
        <taxon>Paucimonas</taxon>
    </lineage>
</organism>
<comment type="caution">
    <text evidence="1">The sequence shown here is derived from an EMBL/GenBank/DDBJ whole genome shotgun (WGS) entry which is preliminary data.</text>
</comment>
<dbReference type="EMBL" id="SLZQ01000010">
    <property type="protein sequence ID" value="TCS35622.1"/>
    <property type="molecule type" value="Genomic_DNA"/>
</dbReference>
<dbReference type="RefSeq" id="WP_132259626.1">
    <property type="nucleotide sequence ID" value="NZ_SLZQ01000010.1"/>
</dbReference>
<name>A0A4R3HRM0_PAULE</name>
<protein>
    <submittedName>
        <fullName evidence="1">Uncharacterized protein</fullName>
    </submittedName>
</protein>
<proteinExistence type="predicted"/>
<dbReference type="Proteomes" id="UP000295382">
    <property type="component" value="Unassembled WGS sequence"/>
</dbReference>
<evidence type="ECO:0000313" key="1">
    <source>
        <dbReference type="EMBL" id="TCS35622.1"/>
    </source>
</evidence>
<dbReference type="OrthoDB" id="7805166at2"/>
<accession>A0A4R3HRM0</accession>
<gene>
    <name evidence="1" type="ORF">EDC30_11091</name>
</gene>
<sequence length="388" mass="43659">MNVAFLFNSDDPSLGGYYGPPVMNLVLGAGVIQAANRSMRVSVGDILTYSAASQSRTPTYEYLKKLCNAVYQPIKFDRLNRDELSATFTTATVYCWLFQNITESIAQSLHDQLRGKDSYLGAMDVDFSLPLHLAFFRNKLIEAYRLRGTECAVFFDMGINEDPDIVVKEGFEEHGFKVSYEDQGARRTIFDNYDSLEHFKRVESFKSYFSKLPGLDADYASDLAHSLEELHPKLFDAFAAAARTLERAETEEDLAQAALSGRRLLERVADSLFPPQDKDWKGRKVGKPQYKNRLWAYVEQALSTNSAPDQAMLDRLGKEADRLIDLFNAGLHANPTREKVELAFRDLVIWLSSVINLNPAGARDPYIPYGDELESFLGSVFSDTGDEA</sequence>